<keyword evidence="2" id="KW-1185">Reference proteome</keyword>
<gene>
    <name evidence="1" type="ORF">POM88_005120</name>
</gene>
<reference evidence="1" key="2">
    <citation type="submission" date="2023-05" db="EMBL/GenBank/DDBJ databases">
        <authorList>
            <person name="Schelkunov M.I."/>
        </authorList>
    </citation>
    <scope>NUCLEOTIDE SEQUENCE</scope>
    <source>
        <strain evidence="1">Hsosn_3</strain>
        <tissue evidence="1">Leaf</tissue>
    </source>
</reference>
<dbReference type="PANTHER" id="PTHR33975">
    <property type="entry name" value="MYELIN-ASSOCIATED OLIGODENDROCYTE BASIC PROTEIN"/>
    <property type="match status" value="1"/>
</dbReference>
<accession>A0AAD8JJB7</accession>
<sequence length="177" mass="20324">MTWHLVTWQFCGLTDGVAPEVVGALLQHDNSSLNYSHFLSRYESMESLGKAFQENFNGMLQGFGQDDNTLGNVNGVRYKKQTNFVRGNLWSFDNEYTMATIMVLATGHHLIPERKEKGKKCVDSFAVLQTLQRIPKHKIQCVEILWSPQKEDEVLLEEEIRRCTSMTPMENGHIFLI</sequence>
<evidence type="ECO:0000313" key="1">
    <source>
        <dbReference type="EMBL" id="KAK1405515.1"/>
    </source>
</evidence>
<dbReference type="Pfam" id="PF07466">
    <property type="entry name" value="DUF1517"/>
    <property type="match status" value="1"/>
</dbReference>
<organism evidence="1 2">
    <name type="scientific">Heracleum sosnowskyi</name>
    <dbReference type="NCBI Taxonomy" id="360622"/>
    <lineage>
        <taxon>Eukaryota</taxon>
        <taxon>Viridiplantae</taxon>
        <taxon>Streptophyta</taxon>
        <taxon>Embryophyta</taxon>
        <taxon>Tracheophyta</taxon>
        <taxon>Spermatophyta</taxon>
        <taxon>Magnoliopsida</taxon>
        <taxon>eudicotyledons</taxon>
        <taxon>Gunneridae</taxon>
        <taxon>Pentapetalae</taxon>
        <taxon>asterids</taxon>
        <taxon>campanulids</taxon>
        <taxon>Apiales</taxon>
        <taxon>Apiaceae</taxon>
        <taxon>Apioideae</taxon>
        <taxon>apioid superclade</taxon>
        <taxon>Tordylieae</taxon>
        <taxon>Tordyliinae</taxon>
        <taxon>Heracleum</taxon>
    </lineage>
</organism>
<dbReference type="InterPro" id="IPR053023">
    <property type="entry name" value="FLAP_modulator"/>
</dbReference>
<dbReference type="AlphaFoldDB" id="A0AAD8JJB7"/>
<reference evidence="1" key="1">
    <citation type="submission" date="2023-02" db="EMBL/GenBank/DDBJ databases">
        <title>Genome of toxic invasive species Heracleum sosnowskyi carries increased number of genes despite the absence of recent whole-genome duplications.</title>
        <authorList>
            <person name="Schelkunov M."/>
            <person name="Shtratnikova V."/>
            <person name="Makarenko M."/>
            <person name="Klepikova A."/>
            <person name="Omelchenko D."/>
            <person name="Novikova G."/>
            <person name="Obukhova E."/>
            <person name="Bogdanov V."/>
            <person name="Penin A."/>
            <person name="Logacheva M."/>
        </authorList>
    </citation>
    <scope>NUCLEOTIDE SEQUENCE</scope>
    <source>
        <strain evidence="1">Hsosn_3</strain>
        <tissue evidence="1">Leaf</tissue>
    </source>
</reference>
<protein>
    <submittedName>
        <fullName evidence="1">Uncharacterized protein</fullName>
    </submittedName>
</protein>
<evidence type="ECO:0000313" key="2">
    <source>
        <dbReference type="Proteomes" id="UP001237642"/>
    </source>
</evidence>
<dbReference type="EMBL" id="JAUIZM010000001">
    <property type="protein sequence ID" value="KAK1405515.1"/>
    <property type="molecule type" value="Genomic_DNA"/>
</dbReference>
<dbReference type="Proteomes" id="UP001237642">
    <property type="component" value="Unassembled WGS sequence"/>
</dbReference>
<dbReference type="InterPro" id="IPR010903">
    <property type="entry name" value="DUF1517"/>
</dbReference>
<name>A0AAD8JJB7_9APIA</name>
<comment type="caution">
    <text evidence="1">The sequence shown here is derived from an EMBL/GenBank/DDBJ whole genome shotgun (WGS) entry which is preliminary data.</text>
</comment>
<dbReference type="PANTHER" id="PTHR33975:SF2">
    <property type="entry name" value="MYELIN-ASSOCIATED OLIGODENDROCYTE BASIC PROTEIN"/>
    <property type="match status" value="1"/>
</dbReference>
<proteinExistence type="predicted"/>